<reference evidence="2 3" key="1">
    <citation type="submission" date="2016-01" db="EMBL/GenBank/DDBJ databases">
        <title>Draft Genome Sequences of Seven Thermophilic Sporeformers Isolated from Foods.</title>
        <authorList>
            <person name="Berendsen E.M."/>
            <person name="Wells-Bennik M.H."/>
            <person name="Krawcyk A.O."/>
            <person name="De Jong A."/>
            <person name="Holsappel S."/>
            <person name="Eijlander R.T."/>
            <person name="Kuipers O.P."/>
        </authorList>
    </citation>
    <scope>NUCLEOTIDE SEQUENCE [LARGE SCALE GENOMIC DNA]</scope>
    <source>
        <strain evidence="2 3">B4135</strain>
    </source>
</reference>
<feature type="compositionally biased region" description="Basic residues" evidence="1">
    <location>
        <begin position="24"/>
        <end position="38"/>
    </location>
</feature>
<dbReference type="EMBL" id="LQYT01000143">
    <property type="protein sequence ID" value="KYD08041.1"/>
    <property type="molecule type" value="Genomic_DNA"/>
</dbReference>
<dbReference type="STRING" id="301148.B4135_4198"/>
<accession>A0A150L6U9</accession>
<gene>
    <name evidence="2" type="ORF">B4135_4198</name>
</gene>
<comment type="caution">
    <text evidence="2">The sequence shown here is derived from an EMBL/GenBank/DDBJ whole genome shotgun (WGS) entry which is preliminary data.</text>
</comment>
<proteinExistence type="predicted"/>
<dbReference type="Proteomes" id="UP000075683">
    <property type="component" value="Unassembled WGS sequence"/>
</dbReference>
<sequence length="107" mass="12145">MERSGIALCLLHDPKIDLQEQKGGTKRLLQKKERGVRKPNKDWREHPIPFPRKTFSGPSCARPAPSGAELRSSALGRIRTHISRTGIFPEIKERQYSRTFIVSLAVI</sequence>
<organism evidence="2 3">
    <name type="scientific">Caldibacillus debilis</name>
    <dbReference type="NCBI Taxonomy" id="301148"/>
    <lineage>
        <taxon>Bacteria</taxon>
        <taxon>Bacillati</taxon>
        <taxon>Bacillota</taxon>
        <taxon>Bacilli</taxon>
        <taxon>Bacillales</taxon>
        <taxon>Bacillaceae</taxon>
        <taxon>Caldibacillus</taxon>
    </lineage>
</organism>
<evidence type="ECO:0000256" key="1">
    <source>
        <dbReference type="SAM" id="MobiDB-lite"/>
    </source>
</evidence>
<feature type="region of interest" description="Disordered" evidence="1">
    <location>
        <begin position="23"/>
        <end position="68"/>
    </location>
</feature>
<evidence type="ECO:0000313" key="2">
    <source>
        <dbReference type="EMBL" id="KYD08041.1"/>
    </source>
</evidence>
<dbReference type="AlphaFoldDB" id="A0A150L6U9"/>
<evidence type="ECO:0000313" key="3">
    <source>
        <dbReference type="Proteomes" id="UP000075683"/>
    </source>
</evidence>
<protein>
    <submittedName>
        <fullName evidence="2">Uncharacterized protein</fullName>
    </submittedName>
</protein>
<name>A0A150L6U9_9BACI</name>